<dbReference type="InterPro" id="IPR004919">
    <property type="entry name" value="GmrSD_N"/>
</dbReference>
<feature type="domain" description="GmrSD restriction endonucleases N-terminal" evidence="1">
    <location>
        <begin position="20"/>
        <end position="236"/>
    </location>
</feature>
<reference evidence="3" key="1">
    <citation type="submission" date="2020-11" db="EMBL/GenBank/DDBJ databases">
        <title>Multidrug resistant novel bacterium Savagea serpentis sp. nov., isolated from the scats of a vine snake (Ahaetulla nasuta).</title>
        <authorList>
            <person name="Venkata Ramana V."/>
            <person name="Vikas Patil S."/>
            <person name="Yogita Lugani V."/>
        </authorList>
    </citation>
    <scope>NUCLEOTIDE SEQUENCE</scope>
    <source>
        <strain evidence="3">SN6</strain>
    </source>
</reference>
<organism evidence="3 4">
    <name type="scientific">Savagea serpentis</name>
    <dbReference type="NCBI Taxonomy" id="2785297"/>
    <lineage>
        <taxon>Bacteria</taxon>
        <taxon>Bacillati</taxon>
        <taxon>Bacillota</taxon>
        <taxon>Bacilli</taxon>
        <taxon>Bacillales</taxon>
        <taxon>Caryophanaceae</taxon>
        <taxon>Savagea</taxon>
    </lineage>
</organism>
<proteinExistence type="predicted"/>
<dbReference type="PANTHER" id="PTHR35149:SF1">
    <property type="entry name" value="DUF5655 DOMAIN-CONTAINING PROTEIN"/>
    <property type="match status" value="1"/>
</dbReference>
<evidence type="ECO:0000313" key="4">
    <source>
        <dbReference type="Proteomes" id="UP000622653"/>
    </source>
</evidence>
<dbReference type="RefSeq" id="WP_194561905.1">
    <property type="nucleotide sequence ID" value="NZ_JADKPV010000001.1"/>
</dbReference>
<dbReference type="AlphaFoldDB" id="A0A8J7GBG0"/>
<feature type="domain" description="GmrSD restriction endonucleases C-terminal" evidence="2">
    <location>
        <begin position="425"/>
        <end position="560"/>
    </location>
</feature>
<sequence>MENLLKADSITVQKYLNVVDGRFRIPFTQRPYEWTKKQVSRLFYDAMGVAERKNHQHILNFVTIYKEEIDGQSYRNIYDGQQRTVTLFLIVAAFVELIDEMEGSDNSASKIRSEFLRKEGWEIDKKEEPNLVFDNEDTTIFFEQYVIDREQLAEFQMTDHEKHIKQNYDWIAKELRRYIVEQNLDVKEIRRYLSQILNNMHIIVLQTINEEVANQMFETLNNTGKKLANFYVLKNNCVKMIGEEKTSKYWEEIEQNTDGLNKNQFFTQFVSLYNGKTSDAKTIDALELHGHFKTPEAVEKMLKHMVEASFTFLTLHQPAQRRNQGKEESVKEQKRFGDLIEAVQLFKATQYRPVIMAMEVTNAYTLEEVNNVLESILHLQVRNFFIGERKNNTVEAFFPRIAQEIMAKAYESQNIIHKIQEMTLSDQSVKAALQERIFKKTEVKRVRYLLQQIYTYENSEEILINDNSMHVNLEHILPQNPREDSLWKDLFLQETIENYVGSLGNMTLVLSKANSSIGNKEFDEKRVILAKSQIPQNQEIAQNEQWTPYVIDQRVESLADSLVKVF</sequence>
<dbReference type="Pfam" id="PF07510">
    <property type="entry name" value="GmrSD_C"/>
    <property type="match status" value="1"/>
</dbReference>
<accession>A0A8J7GBG0</accession>
<name>A0A8J7GBG0_9BACL</name>
<protein>
    <submittedName>
        <fullName evidence="3">DUF262 domain-containing protein</fullName>
    </submittedName>
</protein>
<keyword evidence="4" id="KW-1185">Reference proteome</keyword>
<evidence type="ECO:0000313" key="3">
    <source>
        <dbReference type="EMBL" id="MBF4500466.1"/>
    </source>
</evidence>
<comment type="caution">
    <text evidence="3">The sequence shown here is derived from an EMBL/GenBank/DDBJ whole genome shotgun (WGS) entry which is preliminary data.</text>
</comment>
<gene>
    <name evidence="3" type="ORF">IRY55_03735</name>
</gene>
<dbReference type="Pfam" id="PF03235">
    <property type="entry name" value="GmrSD_N"/>
    <property type="match status" value="1"/>
</dbReference>
<evidence type="ECO:0000259" key="1">
    <source>
        <dbReference type="Pfam" id="PF03235"/>
    </source>
</evidence>
<dbReference type="EMBL" id="JADKPV010000001">
    <property type="protein sequence ID" value="MBF4500466.1"/>
    <property type="molecule type" value="Genomic_DNA"/>
</dbReference>
<dbReference type="PANTHER" id="PTHR35149">
    <property type="entry name" value="SLL5132 PROTEIN"/>
    <property type="match status" value="1"/>
</dbReference>
<evidence type="ECO:0000259" key="2">
    <source>
        <dbReference type="Pfam" id="PF07510"/>
    </source>
</evidence>
<dbReference type="Proteomes" id="UP000622653">
    <property type="component" value="Unassembled WGS sequence"/>
</dbReference>
<dbReference type="InterPro" id="IPR011089">
    <property type="entry name" value="GmrSD_C"/>
</dbReference>